<sequence>MFTMSLEKKRCFSLLMVFTIFLELLIAVVTPARVNASVQEDKEIELVANELEAMFSNGVTENNLKNYVNENYDSRDISTAEKELNTSLKKTNYNYLLRSKFSWNKFGNCMVNEIKDEFFAMINVATIVKYAKKKSWKKLAGVVLKFAKANGLKTNVAIIAGQLAVWAIKCGIG</sequence>
<dbReference type="EMBL" id="JAGGLU010000015">
    <property type="protein sequence ID" value="MBP2058827.1"/>
    <property type="molecule type" value="Genomic_DNA"/>
</dbReference>
<name>A0ABS4MGK8_9LACO</name>
<comment type="caution">
    <text evidence="1">The sequence shown here is derived from an EMBL/GenBank/DDBJ whole genome shotgun (WGS) entry which is preliminary data.</text>
</comment>
<keyword evidence="2" id="KW-1185">Reference proteome</keyword>
<protein>
    <recommendedName>
        <fullName evidence="3">Streptococcin A-M57</fullName>
    </recommendedName>
</protein>
<dbReference type="RefSeq" id="WP_245328798.1">
    <property type="nucleotide sequence ID" value="NZ_JAGGLU010000015.1"/>
</dbReference>
<evidence type="ECO:0000313" key="2">
    <source>
        <dbReference type="Proteomes" id="UP001519292"/>
    </source>
</evidence>
<evidence type="ECO:0008006" key="3">
    <source>
        <dbReference type="Google" id="ProtNLM"/>
    </source>
</evidence>
<dbReference type="Proteomes" id="UP001519292">
    <property type="component" value="Unassembled WGS sequence"/>
</dbReference>
<accession>A0ABS4MGK8</accession>
<proteinExistence type="predicted"/>
<evidence type="ECO:0000313" key="1">
    <source>
        <dbReference type="EMBL" id="MBP2058827.1"/>
    </source>
</evidence>
<reference evidence="1 2" key="1">
    <citation type="submission" date="2021-03" db="EMBL/GenBank/DDBJ databases">
        <title>Genomic Encyclopedia of Type Strains, Phase IV (KMG-IV): sequencing the most valuable type-strain genomes for metagenomic binning, comparative biology and taxonomic classification.</title>
        <authorList>
            <person name="Goeker M."/>
        </authorList>
    </citation>
    <scope>NUCLEOTIDE SEQUENCE [LARGE SCALE GENOMIC DNA]</scope>
    <source>
        <strain evidence="1 2">DSM 101872</strain>
    </source>
</reference>
<gene>
    <name evidence="1" type="ORF">J2Z60_002018</name>
</gene>
<organism evidence="1 2">
    <name type="scientific">Lactobacillus colini</name>
    <dbReference type="NCBI Taxonomy" id="1819254"/>
    <lineage>
        <taxon>Bacteria</taxon>
        <taxon>Bacillati</taxon>
        <taxon>Bacillota</taxon>
        <taxon>Bacilli</taxon>
        <taxon>Lactobacillales</taxon>
        <taxon>Lactobacillaceae</taxon>
        <taxon>Lactobacillus</taxon>
    </lineage>
</organism>